<keyword evidence="1" id="KW-0472">Membrane</keyword>
<feature type="transmembrane region" description="Helical" evidence="1">
    <location>
        <begin position="106"/>
        <end position="123"/>
    </location>
</feature>
<organism evidence="2 3">
    <name type="scientific">Dendronalium phyllosphericum CENA369</name>
    <dbReference type="NCBI Taxonomy" id="1725256"/>
    <lineage>
        <taxon>Bacteria</taxon>
        <taxon>Bacillati</taxon>
        <taxon>Cyanobacteriota</taxon>
        <taxon>Cyanophyceae</taxon>
        <taxon>Nostocales</taxon>
        <taxon>Nostocaceae</taxon>
        <taxon>Dendronalium</taxon>
        <taxon>Dendronalium phyllosphericum</taxon>
    </lineage>
</organism>
<evidence type="ECO:0000256" key="1">
    <source>
        <dbReference type="SAM" id="Phobius"/>
    </source>
</evidence>
<feature type="transmembrane region" description="Helical" evidence="1">
    <location>
        <begin position="18"/>
        <end position="36"/>
    </location>
</feature>
<protein>
    <submittedName>
        <fullName evidence="2">HupE/UreJ family protein</fullName>
    </submittedName>
</protein>
<comment type="caution">
    <text evidence="2">The sequence shown here is derived from an EMBL/GenBank/DDBJ whole genome shotgun (WGS) entry which is preliminary data.</text>
</comment>
<dbReference type="EMBL" id="JAECZA010000035">
    <property type="protein sequence ID" value="MBH8573519.1"/>
    <property type="molecule type" value="Genomic_DNA"/>
</dbReference>
<feature type="transmembrane region" description="Helical" evidence="1">
    <location>
        <begin position="191"/>
        <end position="211"/>
    </location>
</feature>
<keyword evidence="1" id="KW-1133">Transmembrane helix</keyword>
<dbReference type="RefSeq" id="WP_214432338.1">
    <property type="nucleotide sequence ID" value="NZ_CAWPUQ010000178.1"/>
</dbReference>
<gene>
    <name evidence="2" type="ORF">I8752_10920</name>
</gene>
<keyword evidence="1" id="KW-0812">Transmembrane</keyword>
<evidence type="ECO:0000313" key="3">
    <source>
        <dbReference type="Proteomes" id="UP000662314"/>
    </source>
</evidence>
<feature type="transmembrane region" description="Helical" evidence="1">
    <location>
        <begin position="150"/>
        <end position="170"/>
    </location>
</feature>
<reference evidence="2 3" key="1">
    <citation type="journal article" date="2021" name="Int. J. Syst. Evol. Microbiol.">
        <title>Amazonocrinis nigriterrae gen. nov., sp. nov., Atlanticothrix silvestris gen. nov., sp. nov. and Dendronalium phyllosphericum gen. nov., sp. nov., nostocacean cyanobacteria from Brazilian environments.</title>
        <authorList>
            <person name="Alvarenga D.O."/>
            <person name="Andreote A.P.D."/>
            <person name="Branco L.H.Z."/>
            <person name="Delbaje E."/>
            <person name="Cruz R.B."/>
            <person name="Varani A.M."/>
            <person name="Fiore M.F."/>
        </authorList>
    </citation>
    <scope>NUCLEOTIDE SEQUENCE [LARGE SCALE GENOMIC DNA]</scope>
    <source>
        <strain evidence="2 3">CENA369</strain>
    </source>
</reference>
<dbReference type="InterPro" id="IPR007038">
    <property type="entry name" value="HupE_UreJ"/>
</dbReference>
<accession>A0A8J7LH24</accession>
<dbReference type="AlphaFoldDB" id="A0A8J7LH24"/>
<sequence>MLKIGLSESSSKLQHRHLGAIASLILISLLCSWNGLPSHHAISNSWEGFLWGMADPVIGLDRLASVVAIGLLSAGVVRSTLIAASFVLAAILGMVIHLFWVNLPSMEIAIAFSSIFFGGMLVLPRLHWLVLALLGAMAGLFQGYDNGLSIIEAGMIPLLAYILGVTLTQYAVVMSAREIGNAIAHINKNGVLSKVIILVGFAFCAIGIVFLQRSLA</sequence>
<keyword evidence="3" id="KW-1185">Reference proteome</keyword>
<name>A0A8J7LH24_9NOST</name>
<dbReference type="Proteomes" id="UP000662314">
    <property type="component" value="Unassembled WGS sequence"/>
</dbReference>
<proteinExistence type="predicted"/>
<dbReference type="Pfam" id="PF04955">
    <property type="entry name" value="HupE_UreJ"/>
    <property type="match status" value="1"/>
</dbReference>
<evidence type="ECO:0000313" key="2">
    <source>
        <dbReference type="EMBL" id="MBH8573519.1"/>
    </source>
</evidence>
<feature type="transmembrane region" description="Helical" evidence="1">
    <location>
        <begin position="81"/>
        <end position="100"/>
    </location>
</feature>